<dbReference type="Pfam" id="PF06993">
    <property type="entry name" value="DUF1304"/>
    <property type="match status" value="1"/>
</dbReference>
<keyword evidence="1" id="KW-0472">Membrane</keyword>
<dbReference type="PANTHER" id="PTHR38446">
    <property type="entry name" value="BLL0914 PROTEIN"/>
    <property type="match status" value="1"/>
</dbReference>
<reference evidence="2 3" key="1">
    <citation type="submission" date="2020-04" db="EMBL/GenBank/DDBJ databases">
        <authorList>
            <person name="Yoon J."/>
        </authorList>
    </citation>
    <scope>NUCLEOTIDE SEQUENCE [LARGE SCALE GENOMIC DNA]</scope>
    <source>
        <strain evidence="2 3">DJ-13</strain>
    </source>
</reference>
<keyword evidence="1" id="KW-1133">Transmembrane helix</keyword>
<organism evidence="2 3">
    <name type="scientific">Croceivirga thetidis</name>
    <dbReference type="NCBI Taxonomy" id="2721623"/>
    <lineage>
        <taxon>Bacteria</taxon>
        <taxon>Pseudomonadati</taxon>
        <taxon>Bacteroidota</taxon>
        <taxon>Flavobacteriia</taxon>
        <taxon>Flavobacteriales</taxon>
        <taxon>Flavobacteriaceae</taxon>
        <taxon>Croceivirga</taxon>
    </lineage>
</organism>
<feature type="transmembrane region" description="Helical" evidence="1">
    <location>
        <begin position="103"/>
        <end position="120"/>
    </location>
</feature>
<dbReference type="RefSeq" id="WP_168551583.1">
    <property type="nucleotide sequence ID" value="NZ_JAAWWL010000001.1"/>
</dbReference>
<sequence>MILIAKLLTAFVALLHVYFLWLEMFAWTTKAKKVFRNFPKDLFEPTKQMAANQGLYNGFLAAGLLWSLIISDPLWATYVAMFFLGCVIIAGIYGALSVSKRIFIVQGIPALIALIFWIIANYKLLTLWDF</sequence>
<accession>A0ABX1GNC4</accession>
<protein>
    <submittedName>
        <fullName evidence="2">DUF1304 domain-containing protein</fullName>
    </submittedName>
</protein>
<comment type="caution">
    <text evidence="2">The sequence shown here is derived from an EMBL/GenBank/DDBJ whole genome shotgun (WGS) entry which is preliminary data.</text>
</comment>
<evidence type="ECO:0000256" key="1">
    <source>
        <dbReference type="SAM" id="Phobius"/>
    </source>
</evidence>
<gene>
    <name evidence="2" type="ORF">HCU67_05590</name>
</gene>
<dbReference type="EMBL" id="JAAWWL010000001">
    <property type="protein sequence ID" value="NKI31408.1"/>
    <property type="molecule type" value="Genomic_DNA"/>
</dbReference>
<feature type="transmembrane region" description="Helical" evidence="1">
    <location>
        <begin position="6"/>
        <end position="28"/>
    </location>
</feature>
<dbReference type="PANTHER" id="PTHR38446:SF1">
    <property type="entry name" value="BLL0914 PROTEIN"/>
    <property type="match status" value="1"/>
</dbReference>
<evidence type="ECO:0000313" key="2">
    <source>
        <dbReference type="EMBL" id="NKI31408.1"/>
    </source>
</evidence>
<proteinExistence type="predicted"/>
<feature type="transmembrane region" description="Helical" evidence="1">
    <location>
        <begin position="75"/>
        <end position="96"/>
    </location>
</feature>
<keyword evidence="3" id="KW-1185">Reference proteome</keyword>
<dbReference type="InterPro" id="IPR009732">
    <property type="entry name" value="DUF1304"/>
</dbReference>
<name>A0ABX1GNC4_9FLAO</name>
<keyword evidence="1" id="KW-0812">Transmembrane</keyword>
<dbReference type="Proteomes" id="UP000718451">
    <property type="component" value="Unassembled WGS sequence"/>
</dbReference>
<evidence type="ECO:0000313" key="3">
    <source>
        <dbReference type="Proteomes" id="UP000718451"/>
    </source>
</evidence>